<dbReference type="Proteomes" id="UP000015354">
    <property type="component" value="Unassembled WGS sequence"/>
</dbReference>
<sequence>MNHNGKHNGRKRQGAPSPTSRRGSHDHSKHKPLDTHHDRTERRQGDADGGGAHSKVKKEKESRHMKNVKHLNKNPGLQLQSLVQAWKRTTSPDSDTDSNCEQFSFTIDDSAKNVKHLNKNPGLQLQSLVQAWKRTTSPGSVTPSNGEQSSFATEDSAKYVKHLNKNPGLQLQSLVHAWKQTTSPGSVTPSNGEQSSFAPEHIAVDGTELGSTNTSIIDAALRDIDGTPYDVDPFACTMTAGVFRRTAPLHLDDASVSSAEEGGEDTVAEETKHSSRTRRHTTGAVEDDRPRALLPRVRRRMWSTLSPDMDELQHSLFNEESSSPASAQDVYINMEGARGGSSDNESGDAQRDGHMQKNANDSPNNTSHQTRLIMRSNEDTDSPTDINSPRPGNYGA</sequence>
<dbReference type="AlphaFoldDB" id="S9TJY1"/>
<keyword evidence="3" id="KW-1185">Reference proteome</keyword>
<organism evidence="2 3">
    <name type="scientific">Strigomonas culicis</name>
    <dbReference type="NCBI Taxonomy" id="28005"/>
    <lineage>
        <taxon>Eukaryota</taxon>
        <taxon>Discoba</taxon>
        <taxon>Euglenozoa</taxon>
        <taxon>Kinetoplastea</taxon>
        <taxon>Metakinetoplastina</taxon>
        <taxon>Trypanosomatida</taxon>
        <taxon>Trypanosomatidae</taxon>
        <taxon>Strigomonadinae</taxon>
        <taxon>Strigomonas</taxon>
    </lineage>
</organism>
<feature type="compositionally biased region" description="Polar residues" evidence="1">
    <location>
        <begin position="357"/>
        <end position="370"/>
    </location>
</feature>
<name>S9TJY1_9TRYP</name>
<feature type="region of interest" description="Disordered" evidence="1">
    <location>
        <begin position="335"/>
        <end position="396"/>
    </location>
</feature>
<feature type="region of interest" description="Disordered" evidence="1">
    <location>
        <begin position="255"/>
        <end position="292"/>
    </location>
</feature>
<feature type="compositionally biased region" description="Basic residues" evidence="1">
    <location>
        <begin position="1"/>
        <end position="13"/>
    </location>
</feature>
<dbReference type="EMBL" id="ATMH01009912">
    <property type="protein sequence ID" value="EPY18467.1"/>
    <property type="molecule type" value="Genomic_DNA"/>
</dbReference>
<accession>S9TJY1</accession>
<evidence type="ECO:0000313" key="2">
    <source>
        <dbReference type="EMBL" id="EPY18467.1"/>
    </source>
</evidence>
<feature type="compositionally biased region" description="Basic and acidic residues" evidence="1">
    <location>
        <begin position="23"/>
        <end position="46"/>
    </location>
</feature>
<proteinExistence type="predicted"/>
<evidence type="ECO:0000256" key="1">
    <source>
        <dbReference type="SAM" id="MobiDB-lite"/>
    </source>
</evidence>
<feature type="region of interest" description="Disordered" evidence="1">
    <location>
        <begin position="1"/>
        <end position="77"/>
    </location>
</feature>
<comment type="caution">
    <text evidence="2">The sequence shown here is derived from an EMBL/GenBank/DDBJ whole genome shotgun (WGS) entry which is preliminary data.</text>
</comment>
<gene>
    <name evidence="2" type="ORF">STCU_09953</name>
</gene>
<reference evidence="2 3" key="1">
    <citation type="journal article" date="2013" name="PLoS ONE">
        <title>Predicting the Proteins of Angomonas deanei, Strigomonas culicis and Their Respective Endosymbionts Reveals New Aspects of the Trypanosomatidae Family.</title>
        <authorList>
            <person name="Motta M.C."/>
            <person name="Martins A.C."/>
            <person name="de Souza S.S."/>
            <person name="Catta-Preta C.M."/>
            <person name="Silva R."/>
            <person name="Klein C.C."/>
            <person name="de Almeida L.G."/>
            <person name="de Lima Cunha O."/>
            <person name="Ciapina L.P."/>
            <person name="Brocchi M."/>
            <person name="Colabardini A.C."/>
            <person name="de Araujo Lima B."/>
            <person name="Machado C.R."/>
            <person name="de Almeida Soares C.M."/>
            <person name="Probst C.M."/>
            <person name="de Menezes C.B."/>
            <person name="Thompson C.E."/>
            <person name="Bartholomeu D.C."/>
            <person name="Gradia D.F."/>
            <person name="Pavoni D.P."/>
            <person name="Grisard E.C."/>
            <person name="Fantinatti-Garboggini F."/>
            <person name="Marchini F.K."/>
            <person name="Rodrigues-Luiz G.F."/>
            <person name="Wagner G."/>
            <person name="Goldman G.H."/>
            <person name="Fietto J.L."/>
            <person name="Elias M.C."/>
            <person name="Goldman M.H."/>
            <person name="Sagot M.F."/>
            <person name="Pereira M."/>
            <person name="Stoco P.H."/>
            <person name="de Mendonca-Neto R.P."/>
            <person name="Teixeira S.M."/>
            <person name="Maciel T.E."/>
            <person name="de Oliveira Mendes T.A."/>
            <person name="Urmenyi T.P."/>
            <person name="de Souza W."/>
            <person name="Schenkman S."/>
            <person name="de Vasconcelos A.T."/>
        </authorList>
    </citation>
    <scope>NUCLEOTIDE SEQUENCE [LARGE SCALE GENOMIC DNA]</scope>
</reference>
<evidence type="ECO:0000313" key="3">
    <source>
        <dbReference type="Proteomes" id="UP000015354"/>
    </source>
</evidence>
<protein>
    <submittedName>
        <fullName evidence="2">Uncharacterized protein</fullName>
    </submittedName>
</protein>